<sequence>METSPQVNLDRAGERLQVTVSGSWAINTPWPPQCADALQQLRAPGIRQLHLAAAALGAWDSSLLVFLVQLHKAARAARIEISQDLPAGLARLLHLAFAIPAQAGAARSDRRQGLFARVGEAVMGLPPRCADFLEFLGDVTLSIWRLILGRAGMRMRDFVEAMYECGVRALPIISITSLLFGLILAFVGAVQLTQFGAQIYVAGLVGIGMLRVMGAVMVGVVMSGRVGAAYAAMIGTMQVNEEVDALTTLGISPIDFLVLPRMLALMLMVPLLTVYADLMGILGGYVVGVTMLGLSSAEYLNATMQMVSFVHGLIGITYGTVFGVIIALAGCYQGIRCGRSAQAVGLATTTAVVQSIVGIIIATAIITIICNVLGI</sequence>
<feature type="transmembrane region" description="Helical" evidence="1">
    <location>
        <begin position="169"/>
        <end position="193"/>
    </location>
</feature>
<dbReference type="PANTHER" id="PTHR30188">
    <property type="entry name" value="ABC TRANSPORTER PERMEASE PROTEIN-RELATED"/>
    <property type="match status" value="1"/>
</dbReference>
<gene>
    <name evidence="2" type="ORF">DESPIGER_0107</name>
</gene>
<proteinExistence type="predicted"/>
<dbReference type="KEGG" id="dpg:DESPIGER_0107"/>
<protein>
    <submittedName>
        <fullName evidence="2">ABC-type transport system involved in resistance to organic solvents, permease component</fullName>
    </submittedName>
</protein>
<organism evidence="2 3">
    <name type="scientific">Desulfovibrio piger</name>
    <dbReference type="NCBI Taxonomy" id="901"/>
    <lineage>
        <taxon>Bacteria</taxon>
        <taxon>Pseudomonadati</taxon>
        <taxon>Thermodesulfobacteriota</taxon>
        <taxon>Desulfovibrionia</taxon>
        <taxon>Desulfovibrionales</taxon>
        <taxon>Desulfovibrionaceae</taxon>
        <taxon>Desulfovibrio</taxon>
    </lineage>
</organism>
<dbReference type="AlphaFoldDB" id="A0A1K1LBC5"/>
<keyword evidence="1" id="KW-0812">Transmembrane</keyword>
<accession>A0A1K1LBC5</accession>
<keyword evidence="1" id="KW-0472">Membrane</keyword>
<dbReference type="GO" id="GO:0005548">
    <property type="term" value="F:phospholipid transporter activity"/>
    <property type="evidence" value="ECO:0007669"/>
    <property type="project" value="TreeGrafter"/>
</dbReference>
<evidence type="ECO:0000256" key="1">
    <source>
        <dbReference type="SAM" id="Phobius"/>
    </source>
</evidence>
<feature type="transmembrane region" description="Helical" evidence="1">
    <location>
        <begin position="263"/>
        <end position="288"/>
    </location>
</feature>
<evidence type="ECO:0000313" key="3">
    <source>
        <dbReference type="Proteomes" id="UP000186323"/>
    </source>
</evidence>
<feature type="transmembrane region" description="Helical" evidence="1">
    <location>
        <begin position="344"/>
        <end position="374"/>
    </location>
</feature>
<dbReference type="RefSeq" id="WP_072331671.1">
    <property type="nucleotide sequence ID" value="NZ_JAXXLW010000063.1"/>
</dbReference>
<dbReference type="EMBL" id="LT630450">
    <property type="protein sequence ID" value="SFV72009.1"/>
    <property type="molecule type" value="Genomic_DNA"/>
</dbReference>
<dbReference type="InterPro" id="IPR030802">
    <property type="entry name" value="Permease_MalE"/>
</dbReference>
<evidence type="ECO:0000313" key="2">
    <source>
        <dbReference type="EMBL" id="SFV72009.1"/>
    </source>
</evidence>
<feature type="transmembrane region" description="Helical" evidence="1">
    <location>
        <begin position="199"/>
        <end position="221"/>
    </location>
</feature>
<name>A0A1K1LBC5_9BACT</name>
<dbReference type="GO" id="GO:0043190">
    <property type="term" value="C:ATP-binding cassette (ABC) transporter complex"/>
    <property type="evidence" value="ECO:0007669"/>
    <property type="project" value="InterPro"/>
</dbReference>
<dbReference type="PANTHER" id="PTHR30188:SF3">
    <property type="entry name" value="ABC TRANSPORTER PERMEASE"/>
    <property type="match status" value="1"/>
</dbReference>
<reference evidence="3" key="1">
    <citation type="submission" date="2016-10" db="EMBL/GenBank/DDBJ databases">
        <authorList>
            <person name="Wegmann U."/>
        </authorList>
    </citation>
    <scope>NUCLEOTIDE SEQUENCE [LARGE SCALE GENOMIC DNA]</scope>
</reference>
<feature type="transmembrane region" description="Helical" evidence="1">
    <location>
        <begin position="308"/>
        <end position="332"/>
    </location>
</feature>
<keyword evidence="1" id="KW-1133">Transmembrane helix</keyword>
<dbReference type="Pfam" id="PF02405">
    <property type="entry name" value="MlaE"/>
    <property type="match status" value="1"/>
</dbReference>
<dbReference type="OrthoDB" id="9805022at2"/>
<dbReference type="Proteomes" id="UP000186323">
    <property type="component" value="Chromosome I"/>
</dbReference>
<keyword evidence="3" id="KW-1185">Reference proteome</keyword>